<dbReference type="PANTHER" id="PTHR43669">
    <property type="entry name" value="5-KETO-D-GLUCONATE 5-REDUCTASE"/>
    <property type="match status" value="1"/>
</dbReference>
<dbReference type="Gene3D" id="3.40.50.720">
    <property type="entry name" value="NAD(P)-binding Rossmann-like Domain"/>
    <property type="match status" value="1"/>
</dbReference>
<dbReference type="InterPro" id="IPR036291">
    <property type="entry name" value="NAD(P)-bd_dom_sf"/>
</dbReference>
<comment type="similarity">
    <text evidence="1">Belongs to the short-chain dehydrogenases/reductases (SDR) family.</text>
</comment>
<dbReference type="EMBL" id="KN832035">
    <property type="protein sequence ID" value="KIN97028.1"/>
    <property type="molecule type" value="Genomic_DNA"/>
</dbReference>
<dbReference type="HOGENOM" id="CLU_010194_2_6_1"/>
<evidence type="ECO:0000256" key="2">
    <source>
        <dbReference type="ARBA" id="ARBA00023002"/>
    </source>
</evidence>
<evidence type="ECO:0000313" key="3">
    <source>
        <dbReference type="EMBL" id="KIN97028.1"/>
    </source>
</evidence>
<dbReference type="PRINTS" id="PR00081">
    <property type="entry name" value="GDHRDH"/>
</dbReference>
<reference evidence="3 4" key="1">
    <citation type="submission" date="2014-04" db="EMBL/GenBank/DDBJ databases">
        <authorList>
            <consortium name="DOE Joint Genome Institute"/>
            <person name="Kuo A."/>
            <person name="Kohler A."/>
            <person name="Costa M.D."/>
            <person name="Nagy L.G."/>
            <person name="Floudas D."/>
            <person name="Copeland A."/>
            <person name="Barry K.W."/>
            <person name="Cichocki N."/>
            <person name="Veneault-Fourrey C."/>
            <person name="LaButti K."/>
            <person name="Lindquist E.A."/>
            <person name="Lipzen A."/>
            <person name="Lundell T."/>
            <person name="Morin E."/>
            <person name="Murat C."/>
            <person name="Sun H."/>
            <person name="Tunlid A."/>
            <person name="Henrissat B."/>
            <person name="Grigoriev I.V."/>
            <person name="Hibbett D.S."/>
            <person name="Martin F."/>
            <person name="Nordberg H.P."/>
            <person name="Cantor M.N."/>
            <person name="Hua S.X."/>
        </authorList>
    </citation>
    <scope>NUCLEOTIDE SEQUENCE [LARGE SCALE GENOMIC DNA]</scope>
    <source>
        <strain evidence="3 4">Marx 270</strain>
    </source>
</reference>
<dbReference type="InterPro" id="IPR002347">
    <property type="entry name" value="SDR_fam"/>
</dbReference>
<name>A0A0C3NNY6_PISTI</name>
<evidence type="ECO:0000313" key="4">
    <source>
        <dbReference type="Proteomes" id="UP000054217"/>
    </source>
</evidence>
<gene>
    <name evidence="3" type="ORF">M404DRAFT_161523</name>
</gene>
<dbReference type="GO" id="GO:0016491">
    <property type="term" value="F:oxidoreductase activity"/>
    <property type="evidence" value="ECO:0007669"/>
    <property type="project" value="UniProtKB-KW"/>
</dbReference>
<keyword evidence="2" id="KW-0560">Oxidoreductase</keyword>
<dbReference type="PANTHER" id="PTHR43669:SF3">
    <property type="entry name" value="ALCOHOL DEHYDROGENASE, PUTATIVE (AFU_ORTHOLOGUE AFUA_3G03445)-RELATED"/>
    <property type="match status" value="1"/>
</dbReference>
<dbReference type="Pfam" id="PF00106">
    <property type="entry name" value="adh_short"/>
    <property type="match status" value="1"/>
</dbReference>
<proteinExistence type="inferred from homology"/>
<dbReference type="STRING" id="870435.A0A0C3NNY6"/>
<dbReference type="OrthoDB" id="37659at2759"/>
<protein>
    <recommendedName>
        <fullName evidence="5">NAD(P)-binding protein</fullName>
    </recommendedName>
</protein>
<reference evidence="4" key="2">
    <citation type="submission" date="2015-01" db="EMBL/GenBank/DDBJ databases">
        <title>Evolutionary Origins and Diversification of the Mycorrhizal Mutualists.</title>
        <authorList>
            <consortium name="DOE Joint Genome Institute"/>
            <consortium name="Mycorrhizal Genomics Consortium"/>
            <person name="Kohler A."/>
            <person name="Kuo A."/>
            <person name="Nagy L.G."/>
            <person name="Floudas D."/>
            <person name="Copeland A."/>
            <person name="Barry K.W."/>
            <person name="Cichocki N."/>
            <person name="Veneault-Fourrey C."/>
            <person name="LaButti K."/>
            <person name="Lindquist E.A."/>
            <person name="Lipzen A."/>
            <person name="Lundell T."/>
            <person name="Morin E."/>
            <person name="Murat C."/>
            <person name="Riley R."/>
            <person name="Ohm R."/>
            <person name="Sun H."/>
            <person name="Tunlid A."/>
            <person name="Henrissat B."/>
            <person name="Grigoriev I.V."/>
            <person name="Hibbett D.S."/>
            <person name="Martin F."/>
        </authorList>
    </citation>
    <scope>NUCLEOTIDE SEQUENCE [LARGE SCALE GENOMIC DNA]</scope>
    <source>
        <strain evidence="4">Marx 270</strain>
    </source>
</reference>
<evidence type="ECO:0008006" key="5">
    <source>
        <dbReference type="Google" id="ProtNLM"/>
    </source>
</evidence>
<dbReference type="Proteomes" id="UP000054217">
    <property type="component" value="Unassembled WGS sequence"/>
</dbReference>
<sequence length="270" mass="29634">MPNINDVKCMLIIGSTSGLGRALALSILDLPSKPTVIVCGRRQERLDELVSSHGADGRLRAVKLDVNTDRQTLKAAIDDIIRTYPDLDAVMFSSGVQCGSDFSKPETIDLDGFLTEIHTNYTSVLMMITFFLPHLISLGESGLPTFLYTISSGLAIMPSPSVANYSAAKAAIHSLSMALNVQLKEKNVHVVEILPPLVESELHDGQGTTEKLSKVWMPLTEFTKLTMEQLITDAAQISIGMVAHLYQQHEAGRMEATNKFFEFQKAQINQ</sequence>
<evidence type="ECO:0000256" key="1">
    <source>
        <dbReference type="ARBA" id="ARBA00006484"/>
    </source>
</evidence>
<organism evidence="3 4">
    <name type="scientific">Pisolithus tinctorius Marx 270</name>
    <dbReference type="NCBI Taxonomy" id="870435"/>
    <lineage>
        <taxon>Eukaryota</taxon>
        <taxon>Fungi</taxon>
        <taxon>Dikarya</taxon>
        <taxon>Basidiomycota</taxon>
        <taxon>Agaricomycotina</taxon>
        <taxon>Agaricomycetes</taxon>
        <taxon>Agaricomycetidae</taxon>
        <taxon>Boletales</taxon>
        <taxon>Sclerodermatineae</taxon>
        <taxon>Pisolithaceae</taxon>
        <taxon>Pisolithus</taxon>
    </lineage>
</organism>
<dbReference type="AlphaFoldDB" id="A0A0C3NNY6"/>
<dbReference type="InParanoid" id="A0A0C3NNY6"/>
<keyword evidence="4" id="KW-1185">Reference proteome</keyword>
<dbReference type="SUPFAM" id="SSF51735">
    <property type="entry name" value="NAD(P)-binding Rossmann-fold domains"/>
    <property type="match status" value="1"/>
</dbReference>
<accession>A0A0C3NNY6</accession>